<gene>
    <name evidence="4" type="ORF">HCR76_07090</name>
</gene>
<feature type="region of interest" description="Disordered" evidence="1">
    <location>
        <begin position="539"/>
        <end position="597"/>
    </location>
</feature>
<evidence type="ECO:0000256" key="2">
    <source>
        <dbReference type="SAM" id="Phobius"/>
    </source>
</evidence>
<dbReference type="Gene3D" id="3.10.620.30">
    <property type="match status" value="1"/>
</dbReference>
<dbReference type="InterPro" id="IPR052901">
    <property type="entry name" value="Bact_TGase-like"/>
</dbReference>
<keyword evidence="2" id="KW-0812">Transmembrane</keyword>
<dbReference type="SMART" id="SM00460">
    <property type="entry name" value="TGc"/>
    <property type="match status" value="1"/>
</dbReference>
<dbReference type="Pfam" id="PF01841">
    <property type="entry name" value="Transglut_core"/>
    <property type="match status" value="1"/>
</dbReference>
<dbReference type="PANTHER" id="PTHR42736">
    <property type="entry name" value="PROTEIN-GLUTAMINE GAMMA-GLUTAMYLTRANSFERASE"/>
    <property type="match status" value="1"/>
</dbReference>
<dbReference type="PANTHER" id="PTHR42736:SF1">
    <property type="entry name" value="PROTEIN-GLUTAMINE GAMMA-GLUTAMYLTRANSFERASE"/>
    <property type="match status" value="1"/>
</dbReference>
<keyword evidence="2" id="KW-1133">Transmembrane helix</keyword>
<evidence type="ECO:0000256" key="1">
    <source>
        <dbReference type="SAM" id="MobiDB-lite"/>
    </source>
</evidence>
<feature type="transmembrane region" description="Helical" evidence="2">
    <location>
        <begin position="20"/>
        <end position="40"/>
    </location>
</feature>
<proteinExistence type="predicted"/>
<dbReference type="Pfam" id="PF11992">
    <property type="entry name" value="TgpA_N"/>
    <property type="match status" value="1"/>
</dbReference>
<evidence type="ECO:0000259" key="3">
    <source>
        <dbReference type="SMART" id="SM00460"/>
    </source>
</evidence>
<organism evidence="4 5">
    <name type="scientific">Paramicrobacterium chengjingii</name>
    <dbReference type="NCBI Taxonomy" id="2769067"/>
    <lineage>
        <taxon>Bacteria</taxon>
        <taxon>Bacillati</taxon>
        <taxon>Actinomycetota</taxon>
        <taxon>Actinomycetes</taxon>
        <taxon>Micrococcales</taxon>
        <taxon>Microbacteriaceae</taxon>
        <taxon>Paramicrobacterium</taxon>
    </lineage>
</organism>
<dbReference type="RefSeq" id="WP_166989518.1">
    <property type="nucleotide sequence ID" value="NZ_CP061169.1"/>
</dbReference>
<protein>
    <submittedName>
        <fullName evidence="4">Transglutaminase domain-containing protein</fullName>
    </submittedName>
</protein>
<feature type="transmembrane region" description="Helical" evidence="2">
    <location>
        <begin position="150"/>
        <end position="169"/>
    </location>
</feature>
<reference evidence="4 5" key="1">
    <citation type="submission" date="2020-12" db="EMBL/GenBank/DDBJ databases">
        <title>Microbacterium sp. HY060.</title>
        <authorList>
            <person name="Zhou J."/>
        </authorList>
    </citation>
    <scope>NUCLEOTIDE SEQUENCE [LARGE SCALE GENOMIC DNA]</scope>
    <source>
        <strain evidence="4 5">HY60</strain>
    </source>
</reference>
<dbReference type="SUPFAM" id="SSF54001">
    <property type="entry name" value="Cysteine proteinases"/>
    <property type="match status" value="1"/>
</dbReference>
<feature type="transmembrane region" description="Helical" evidence="2">
    <location>
        <begin position="120"/>
        <end position="143"/>
    </location>
</feature>
<feature type="domain" description="Transglutaminase-like" evidence="3">
    <location>
        <begin position="470"/>
        <end position="540"/>
    </location>
</feature>
<dbReference type="Pfam" id="PF13559">
    <property type="entry name" value="DUF4129"/>
    <property type="match status" value="1"/>
</dbReference>
<name>A0ABX6YM86_9MICO</name>
<feature type="transmembrane region" description="Helical" evidence="2">
    <location>
        <begin position="598"/>
        <end position="618"/>
    </location>
</feature>
<dbReference type="InterPro" id="IPR002931">
    <property type="entry name" value="Transglutaminase-like"/>
</dbReference>
<dbReference type="InterPro" id="IPR038765">
    <property type="entry name" value="Papain-like_cys_pep_sf"/>
</dbReference>
<dbReference type="InterPro" id="IPR021878">
    <property type="entry name" value="TgpA_N"/>
</dbReference>
<dbReference type="EMBL" id="CP061169">
    <property type="protein sequence ID" value="QPZ39790.1"/>
    <property type="molecule type" value="Genomic_DNA"/>
</dbReference>
<feature type="transmembrane region" description="Helical" evidence="2">
    <location>
        <begin position="181"/>
        <end position="199"/>
    </location>
</feature>
<accession>A0ABX6YM86</accession>
<keyword evidence="2" id="KW-0472">Membrane</keyword>
<feature type="transmembrane region" description="Helical" evidence="2">
    <location>
        <begin position="76"/>
        <end position="100"/>
    </location>
</feature>
<feature type="transmembrane region" description="Helical" evidence="2">
    <location>
        <begin position="46"/>
        <end position="64"/>
    </location>
</feature>
<evidence type="ECO:0000313" key="5">
    <source>
        <dbReference type="Proteomes" id="UP000662814"/>
    </source>
</evidence>
<sequence>MADERRVIRRGARADGRRHVPLSVALALLIVASLSAFLPVIDGTGWWLGCILVVIAVNGAAAVARVAGLSRLLGSFVGAVTGVFGITAVCGGGTALIGLVPTPATIGHFVELSQSAGESIYRQSIPAQADAGITFLLIFASLMASVTLDLMAAAAGTAAPVGLVALAIVVPPSILLDEVPLIPFAATAIAYLFVLWADRARERARGGLTRMLAVGVVAASVAGIGAAAVPGFYGTNPFIVSAASSTLASGVSPLLHLGEDLQRTGNSVQFRYTTSAEDPERFRLMTLESFDGTTWASAGERSGLFTVNQGTSLVRSDTSDSLRGTLISTTVKIAGLRDRVLPIPDGAIEIHGVEGTWLWDPADETMRSRSDSTVGLNYSVSSIRALPTAEQLRAAGIPDRGIFAAERELPDDIPATITRTLDKVIDGIENPYERAYAIQSFLRDGDFAYSLSAPVSQGYDGDSLGVIATFLERRAGYCVHFAATMATMARMIDLPSRIVLGFLPGEDDADGTHTVRSDDLHAWPELYFEGVGWVPFEPTPGRGGTPSYAPEATSTADAAGPDDLDPRTVERSSAPDASETPDAEAAAPTQREEPEPNLAPAGITFLVLIALLSIPALVRRLRRIRRLRRARSRTDSVTDAWAEIADTARDLGWEHPIGDTPRMLSERIRSRVGGDGEVGDAIDRLVRHVERARFGPQRDTESLEADADARIIIAAIESAASRFERVKKTIWPASVLSRGVQPTANLAR</sequence>
<feature type="transmembrane region" description="Helical" evidence="2">
    <location>
        <begin position="211"/>
        <end position="233"/>
    </location>
</feature>
<dbReference type="InterPro" id="IPR025403">
    <property type="entry name" value="TgpA-like_C"/>
</dbReference>
<dbReference type="Proteomes" id="UP000662814">
    <property type="component" value="Chromosome"/>
</dbReference>
<keyword evidence="5" id="KW-1185">Reference proteome</keyword>
<evidence type="ECO:0000313" key="4">
    <source>
        <dbReference type="EMBL" id="QPZ39790.1"/>
    </source>
</evidence>